<dbReference type="AlphaFoldDB" id="A0A9D1CUK8"/>
<dbReference type="CDD" id="cd03408">
    <property type="entry name" value="SPFH_like_u1"/>
    <property type="match status" value="1"/>
</dbReference>
<reference evidence="2" key="1">
    <citation type="submission" date="2020-10" db="EMBL/GenBank/DDBJ databases">
        <authorList>
            <person name="Gilroy R."/>
        </authorList>
    </citation>
    <scope>NUCLEOTIDE SEQUENCE</scope>
    <source>
        <strain evidence="2">ChiSjej1B19-3389</strain>
    </source>
</reference>
<dbReference type="InterPro" id="IPR033880">
    <property type="entry name" value="SPFH_YdjI"/>
</dbReference>
<accession>A0A9D1CUK8</accession>
<gene>
    <name evidence="2" type="ORF">IAD32_06100</name>
</gene>
<feature type="domain" description="SPFH" evidence="1">
    <location>
        <begin position="54"/>
        <end position="271"/>
    </location>
</feature>
<reference evidence="2" key="2">
    <citation type="journal article" date="2021" name="PeerJ">
        <title>Extensive microbial diversity within the chicken gut microbiome revealed by metagenomics and culture.</title>
        <authorList>
            <person name="Gilroy R."/>
            <person name="Ravi A."/>
            <person name="Getino M."/>
            <person name="Pursley I."/>
            <person name="Horton D.L."/>
            <person name="Alikhan N.F."/>
            <person name="Baker D."/>
            <person name="Gharbi K."/>
            <person name="Hall N."/>
            <person name="Watson M."/>
            <person name="Adriaenssens E.M."/>
            <person name="Foster-Nyarko E."/>
            <person name="Jarju S."/>
            <person name="Secka A."/>
            <person name="Antonio M."/>
            <person name="Oren A."/>
            <person name="Chaudhuri R.R."/>
            <person name="La Ragione R."/>
            <person name="Hildebrand F."/>
            <person name="Pallen M.J."/>
        </authorList>
    </citation>
    <scope>NUCLEOTIDE SEQUENCE</scope>
    <source>
        <strain evidence="2">ChiSjej1B19-3389</strain>
    </source>
</reference>
<protein>
    <submittedName>
        <fullName evidence="2">SPFH domain-containing protein</fullName>
    </submittedName>
</protein>
<dbReference type="PANTHER" id="PTHR37826">
    <property type="entry name" value="FLOTILLIN BAND_7_5 DOMAIN PROTEIN"/>
    <property type="match status" value="1"/>
</dbReference>
<organism evidence="2 3">
    <name type="scientific">Candidatus Scatavimonas merdigallinarum</name>
    <dbReference type="NCBI Taxonomy" id="2840914"/>
    <lineage>
        <taxon>Bacteria</taxon>
        <taxon>Bacillati</taxon>
        <taxon>Bacillota</taxon>
        <taxon>Clostridia</taxon>
        <taxon>Eubacteriales</taxon>
        <taxon>Oscillospiraceae</taxon>
        <taxon>Oscillospiraceae incertae sedis</taxon>
        <taxon>Candidatus Scatavimonas</taxon>
    </lineage>
</organism>
<evidence type="ECO:0000259" key="1">
    <source>
        <dbReference type="Pfam" id="PF13421"/>
    </source>
</evidence>
<name>A0A9D1CUK8_9FIRM</name>
<sequence length="422" mass="45863">MGIIKAVAGAIGGGLADQWLEVYEPSDMQDTTVFVPGVKVHKDSRRTSNTKGTDNTVSNGSIIHVYDDQLMLLLDGGKVVDYTAEPGYYKVENSALPSMFNGQFKDTLKESFSRIKYGGITPTAQKVFYINTQEIKGIKFGTPNPVNYFDNFYNAELHLRAHGTYSIRITDPFKFYAEAIPRAAVTSNTSVDISQINSQYLAEFLEAFQAALNQLSADGERISFVTSKGTLLSRHMRTILDEEWNQARGFVVEAVGIASISYDEESQRLINLRNEGAMLSDQNIQAGYMAGKIGEGIASAGENQNGAMAGFLGMGMAMNAGGNIMGGYQQAQQQQQQANANAQPQWTCDCGAKNSGKFCSECGKPRPEENGWMCACGAKNSGKFCSECGKPKPTQPVKCSKCGYEPKGDTPKFCPECGHPFA</sequence>
<dbReference type="PANTHER" id="PTHR37826:SF2">
    <property type="entry name" value="ZINC-RIBBON DOMAIN-CONTAINING PROTEIN"/>
    <property type="match status" value="1"/>
</dbReference>
<dbReference type="Proteomes" id="UP000886787">
    <property type="component" value="Unassembled WGS sequence"/>
</dbReference>
<dbReference type="EMBL" id="DVFW01000028">
    <property type="protein sequence ID" value="HIQ80841.1"/>
    <property type="molecule type" value="Genomic_DNA"/>
</dbReference>
<evidence type="ECO:0000313" key="3">
    <source>
        <dbReference type="Proteomes" id="UP000886787"/>
    </source>
</evidence>
<evidence type="ECO:0000313" key="2">
    <source>
        <dbReference type="EMBL" id="HIQ80841.1"/>
    </source>
</evidence>
<comment type="caution">
    <text evidence="2">The sequence shown here is derived from an EMBL/GenBank/DDBJ whole genome shotgun (WGS) entry which is preliminary data.</text>
</comment>
<proteinExistence type="predicted"/>
<dbReference type="Pfam" id="PF13421">
    <property type="entry name" value="Band_7_1"/>
    <property type="match status" value="1"/>
</dbReference>